<dbReference type="InterPro" id="IPR015413">
    <property type="entry name" value="Methionyl/Leucyl_tRNA_Synth"/>
</dbReference>
<comment type="similarity">
    <text evidence="1 9 10">Belongs to the class-I aminoacyl-tRNA synthetase family.</text>
</comment>
<evidence type="ECO:0000256" key="1">
    <source>
        <dbReference type="ARBA" id="ARBA00005594"/>
    </source>
</evidence>
<comment type="catalytic activity">
    <reaction evidence="8 9">
        <text>tRNA(Leu) + L-leucine + ATP = L-leucyl-tRNA(Leu) + AMP + diphosphate</text>
        <dbReference type="Rhea" id="RHEA:11688"/>
        <dbReference type="Rhea" id="RHEA-COMP:9613"/>
        <dbReference type="Rhea" id="RHEA-COMP:9622"/>
        <dbReference type="ChEBI" id="CHEBI:30616"/>
        <dbReference type="ChEBI" id="CHEBI:33019"/>
        <dbReference type="ChEBI" id="CHEBI:57427"/>
        <dbReference type="ChEBI" id="CHEBI:78442"/>
        <dbReference type="ChEBI" id="CHEBI:78494"/>
        <dbReference type="ChEBI" id="CHEBI:456215"/>
        <dbReference type="EC" id="6.1.1.4"/>
    </reaction>
</comment>
<dbReference type="Pfam" id="PF13603">
    <property type="entry name" value="tRNA-synt_1_2"/>
    <property type="match status" value="1"/>
</dbReference>
<evidence type="ECO:0000256" key="5">
    <source>
        <dbReference type="ARBA" id="ARBA00022840"/>
    </source>
</evidence>
<dbReference type="SUPFAM" id="SSF50677">
    <property type="entry name" value="ValRS/IleRS/LeuRS editing domain"/>
    <property type="match status" value="1"/>
</dbReference>
<dbReference type="Gene3D" id="3.90.740.10">
    <property type="entry name" value="Valyl/Leucyl/Isoleucyl-tRNA synthetase, editing domain"/>
    <property type="match status" value="1"/>
</dbReference>
<dbReference type="GO" id="GO:0016874">
    <property type="term" value="F:ligase activity"/>
    <property type="evidence" value="ECO:0007669"/>
    <property type="project" value="UniProtKB-KW"/>
</dbReference>
<dbReference type="SUPFAM" id="SSF52374">
    <property type="entry name" value="Nucleotidylyl transferase"/>
    <property type="match status" value="1"/>
</dbReference>
<keyword evidence="7 9" id="KW-0030">Aminoacyl-tRNA synthetase</keyword>
<evidence type="ECO:0000256" key="10">
    <source>
        <dbReference type="RuleBase" id="RU363035"/>
    </source>
</evidence>
<dbReference type="EMBL" id="BPFZ01000002">
    <property type="protein sequence ID" value="GIU66376.1"/>
    <property type="molecule type" value="Genomic_DNA"/>
</dbReference>
<evidence type="ECO:0000259" key="11">
    <source>
        <dbReference type="Pfam" id="PF00133"/>
    </source>
</evidence>
<dbReference type="InterPro" id="IPR009008">
    <property type="entry name" value="Val/Leu/Ile-tRNA-synth_edit"/>
</dbReference>
<evidence type="ECO:0000259" key="14">
    <source>
        <dbReference type="Pfam" id="PF13603"/>
    </source>
</evidence>
<dbReference type="Gene3D" id="2.20.28.290">
    <property type="match status" value="1"/>
</dbReference>
<dbReference type="NCBIfam" id="TIGR00396">
    <property type="entry name" value="leuS_bact"/>
    <property type="match status" value="1"/>
</dbReference>
<sequence length="865" mass="96138">MASRYNHKDVEPRQRARWDAAKLFAAGEPDPKRAKCYVLEMFPYPSGRIHIGHVRNYAMGDVIARRRRAAGDQVLHPMGWDAFGLPAENAARERGEHPDVWTRQNIKLMRSQLQQLGFAIDWSREFATCEPSYYRHQQKMFLDLLKVGLVYRKKSKVNWDPVENTVLANEQVVDGRGWRSGALVEQRFLEQWMFQITRFGEELVTALDGLSGWPEKVRIMQQNWIGRSEGLRFSFAFDAATPCPLPGPLEVYTTRPDTLFGASFAAISVDHPITLALAQTNPELEAFAESCRRAGTSEEAIETQEKRGFDTGLRVVHPFDASKTLPLWVANFVLMDYGTGAIFACPAHDQRDLDFARKYGLPVLPVVLPHGADPSDISIGDTALLGDGTIFNSSFLDGLSIGEAKSAAIAKMESMGRGKGTVNFRLRDWGVSRQRYWGCPIPIIHCPTCGPVGVPEDQLPVELPEDVTFDRPGNPLDHHPRWKHVSCPTCSRPAVRETDTLDTFVDSSWYWARFCGQPLDQPTDLKAVEHWLPVDHYIGGVEHAVLHLLYSRFFARAMKLVGLQPTHEPFTKLFTQGMVTHATFRSQDGRWLSPDEVTLTGTNATEIATGAPAIVGPIEKMSKSKRNTVDPDDIVATYGADVARLFVLSDSPPERDVEWSVSGVEGSWRFIQKIWASFDALPATELGPMTTASQASGPALDLRRAAHKAIAAMSLAIDTYRFNSAIANLHELVGHVRRAEADTSAMMLEARIEALGILARLLQPFTPHLAEEAWTRIGGEGFVAVAPWPIADESLLSDATIMIPIQVDGKKRGELHVTKGLDKAELERMALNLPEAIHFIAGRPLDKVIVVPDRIVNIVTRGSEA</sequence>
<name>A0ABQ4PTS0_9PROT</name>
<evidence type="ECO:0000256" key="2">
    <source>
        <dbReference type="ARBA" id="ARBA00022490"/>
    </source>
</evidence>
<evidence type="ECO:0000313" key="16">
    <source>
        <dbReference type="Proteomes" id="UP001161064"/>
    </source>
</evidence>
<evidence type="ECO:0000256" key="6">
    <source>
        <dbReference type="ARBA" id="ARBA00022917"/>
    </source>
</evidence>
<dbReference type="InterPro" id="IPR001412">
    <property type="entry name" value="aa-tRNA-synth_I_CS"/>
</dbReference>
<keyword evidence="5 9" id="KW-0067">ATP-binding</keyword>
<evidence type="ECO:0000259" key="12">
    <source>
        <dbReference type="Pfam" id="PF08264"/>
    </source>
</evidence>
<dbReference type="PANTHER" id="PTHR43740:SF2">
    <property type="entry name" value="LEUCINE--TRNA LIGASE, MITOCHONDRIAL"/>
    <property type="match status" value="1"/>
</dbReference>
<comment type="subcellular location">
    <subcellularLocation>
        <location evidence="9">Cytoplasm</location>
    </subcellularLocation>
</comment>
<keyword evidence="16" id="KW-1185">Reference proteome</keyword>
<dbReference type="InterPro" id="IPR025709">
    <property type="entry name" value="Leu_tRNA-synth_edit"/>
</dbReference>
<dbReference type="Pfam" id="PF00133">
    <property type="entry name" value="tRNA-synt_1"/>
    <property type="match status" value="2"/>
</dbReference>
<dbReference type="InterPro" id="IPR013155">
    <property type="entry name" value="M/V/L/I-tRNA-synth_anticd-bd"/>
</dbReference>
<feature type="short sequence motif" description="'HIGH' region" evidence="9">
    <location>
        <begin position="43"/>
        <end position="53"/>
    </location>
</feature>
<reference evidence="15" key="2">
    <citation type="journal article" date="2023" name="ISME Commun">
        <title>Characterization of a bloom-associated alphaproteobacterial lineage, 'Candidatus Phycosocius': insights into freshwater algal-bacterial interactions.</title>
        <authorList>
            <person name="Tanabe Y."/>
            <person name="Yamaguchi H."/>
            <person name="Yoshida M."/>
            <person name="Kai A."/>
            <person name="Okazaki Y."/>
        </authorList>
    </citation>
    <scope>NUCLEOTIDE SEQUENCE</scope>
    <source>
        <strain evidence="15">BOTRYCO-1</strain>
    </source>
</reference>
<accession>A0ABQ4PTS0</accession>
<feature type="domain" description="Aminoacyl-tRNA synthetase class Ia" evidence="11">
    <location>
        <begin position="427"/>
        <end position="582"/>
    </location>
</feature>
<feature type="domain" description="Methionyl/Valyl/Leucyl/Isoleucyl-tRNA synthetase anticodon-binding" evidence="12">
    <location>
        <begin position="704"/>
        <end position="822"/>
    </location>
</feature>
<keyword evidence="6 9" id="KW-0648">Protein biosynthesis</keyword>
<dbReference type="Gene3D" id="3.40.50.620">
    <property type="entry name" value="HUPs"/>
    <property type="match status" value="2"/>
</dbReference>
<evidence type="ECO:0000256" key="4">
    <source>
        <dbReference type="ARBA" id="ARBA00022741"/>
    </source>
</evidence>
<feature type="binding site" evidence="9">
    <location>
        <position position="623"/>
    </location>
    <ligand>
        <name>ATP</name>
        <dbReference type="ChEBI" id="CHEBI:30616"/>
    </ligand>
</feature>
<evidence type="ECO:0000256" key="9">
    <source>
        <dbReference type="HAMAP-Rule" id="MF_00049"/>
    </source>
</evidence>
<dbReference type="Gene3D" id="1.10.730.10">
    <property type="entry name" value="Isoleucyl-tRNA Synthetase, Domain 1"/>
    <property type="match status" value="1"/>
</dbReference>
<keyword evidence="2 9" id="KW-0963">Cytoplasm</keyword>
<dbReference type="SUPFAM" id="SSF47323">
    <property type="entry name" value="Anticodon-binding domain of a subclass of class I aminoacyl-tRNA synthetases"/>
    <property type="match status" value="1"/>
</dbReference>
<feature type="domain" description="Leucyl-tRNA synthetase editing" evidence="14">
    <location>
        <begin position="222"/>
        <end position="412"/>
    </location>
</feature>
<dbReference type="Proteomes" id="UP001161064">
    <property type="component" value="Unassembled WGS sequence"/>
</dbReference>
<dbReference type="Pfam" id="PF08264">
    <property type="entry name" value="Anticodon_1"/>
    <property type="match status" value="1"/>
</dbReference>
<proteinExistence type="inferred from homology"/>
<dbReference type="InterPro" id="IPR002300">
    <property type="entry name" value="aa-tRNA-synth_Ia"/>
</dbReference>
<feature type="domain" description="Aminoacyl-tRNA synthetase class Ia" evidence="11">
    <location>
        <begin position="620"/>
        <end position="660"/>
    </location>
</feature>
<dbReference type="PRINTS" id="PR00985">
    <property type="entry name" value="TRNASYNTHLEU"/>
</dbReference>
<feature type="domain" description="Methionyl/Leucyl tRNA synthetase" evidence="13">
    <location>
        <begin position="41"/>
        <end position="172"/>
    </location>
</feature>
<gene>
    <name evidence="9 15" type="primary">leuS</name>
    <name evidence="15" type="ORF">PsB1_0530</name>
</gene>
<feature type="short sequence motif" description="'KMSKS' region" evidence="9">
    <location>
        <begin position="620"/>
        <end position="624"/>
    </location>
</feature>
<comment type="caution">
    <text evidence="15">The sequence shown here is derived from an EMBL/GenBank/DDBJ whole genome shotgun (WGS) entry which is preliminary data.</text>
</comment>
<keyword evidence="3 9" id="KW-0436">Ligase</keyword>
<dbReference type="CDD" id="cd00812">
    <property type="entry name" value="LeuRS_core"/>
    <property type="match status" value="1"/>
</dbReference>
<reference evidence="15" key="1">
    <citation type="submission" date="2021-05" db="EMBL/GenBank/DDBJ databases">
        <authorList>
            <person name="Tanabe Y."/>
        </authorList>
    </citation>
    <scope>NUCLEOTIDE SEQUENCE</scope>
    <source>
        <strain evidence="15">BOTRYCO-1</strain>
    </source>
</reference>
<evidence type="ECO:0000256" key="8">
    <source>
        <dbReference type="ARBA" id="ARBA00047469"/>
    </source>
</evidence>
<evidence type="ECO:0000256" key="7">
    <source>
        <dbReference type="ARBA" id="ARBA00023146"/>
    </source>
</evidence>
<protein>
    <recommendedName>
        <fullName evidence="9">Leucine--tRNA ligase</fullName>
        <ecNumber evidence="9">6.1.1.4</ecNumber>
    </recommendedName>
    <alternativeName>
        <fullName evidence="9">Leucyl-tRNA synthetase</fullName>
        <shortName evidence="9">LeuRS</shortName>
    </alternativeName>
</protein>
<keyword evidence="4 9" id="KW-0547">Nucleotide-binding</keyword>
<dbReference type="InterPro" id="IPR002302">
    <property type="entry name" value="Leu-tRNA-ligase"/>
</dbReference>
<dbReference type="EC" id="6.1.1.4" evidence="9"/>
<dbReference type="CDD" id="cd07958">
    <property type="entry name" value="Anticodon_Ia_Leu_BEm"/>
    <property type="match status" value="1"/>
</dbReference>
<dbReference type="PROSITE" id="PS00178">
    <property type="entry name" value="AA_TRNA_LIGASE_I"/>
    <property type="match status" value="1"/>
</dbReference>
<dbReference type="Pfam" id="PF09334">
    <property type="entry name" value="tRNA-synt_1g"/>
    <property type="match status" value="1"/>
</dbReference>
<dbReference type="RefSeq" id="WP_284358889.1">
    <property type="nucleotide sequence ID" value="NZ_BPFZ01000002.1"/>
</dbReference>
<evidence type="ECO:0000313" key="15">
    <source>
        <dbReference type="EMBL" id="GIU66376.1"/>
    </source>
</evidence>
<evidence type="ECO:0000259" key="13">
    <source>
        <dbReference type="Pfam" id="PF09334"/>
    </source>
</evidence>
<evidence type="ECO:0000256" key="3">
    <source>
        <dbReference type="ARBA" id="ARBA00022598"/>
    </source>
</evidence>
<dbReference type="Gene3D" id="3.10.20.590">
    <property type="match status" value="1"/>
</dbReference>
<dbReference type="InterPro" id="IPR009080">
    <property type="entry name" value="tRNAsynth_Ia_anticodon-bd"/>
</dbReference>
<dbReference type="HAMAP" id="MF_00049_B">
    <property type="entry name" value="Leu_tRNA_synth_B"/>
    <property type="match status" value="1"/>
</dbReference>
<dbReference type="PANTHER" id="PTHR43740">
    <property type="entry name" value="LEUCYL-TRNA SYNTHETASE"/>
    <property type="match status" value="1"/>
</dbReference>
<organism evidence="15 16">
    <name type="scientific">Candidatus Phycosocius spiralis</name>
    <dbReference type="NCBI Taxonomy" id="2815099"/>
    <lineage>
        <taxon>Bacteria</taxon>
        <taxon>Pseudomonadati</taxon>
        <taxon>Pseudomonadota</taxon>
        <taxon>Alphaproteobacteria</taxon>
        <taxon>Caulobacterales</taxon>
        <taxon>Caulobacterales incertae sedis</taxon>
        <taxon>Candidatus Phycosocius</taxon>
    </lineage>
</organism>
<dbReference type="InterPro" id="IPR014729">
    <property type="entry name" value="Rossmann-like_a/b/a_fold"/>
</dbReference>